<evidence type="ECO:0000313" key="3">
    <source>
        <dbReference type="Proteomes" id="UP000325096"/>
    </source>
</evidence>
<keyword evidence="1" id="KW-0812">Transmembrane</keyword>
<gene>
    <name evidence="2" type="ORF">FZ929_06545</name>
</gene>
<evidence type="ECO:0000313" key="2">
    <source>
        <dbReference type="EMBL" id="QEP92102.1"/>
    </source>
</evidence>
<keyword evidence="1" id="KW-1133">Transmembrane helix</keyword>
<evidence type="ECO:0000256" key="1">
    <source>
        <dbReference type="SAM" id="Phobius"/>
    </source>
</evidence>
<name>A0A5C2LIN5_KLEPN</name>
<organism evidence="2 3">
    <name type="scientific">Klebsiella pneumoniae</name>
    <dbReference type="NCBI Taxonomy" id="573"/>
    <lineage>
        <taxon>Bacteria</taxon>
        <taxon>Pseudomonadati</taxon>
        <taxon>Pseudomonadota</taxon>
        <taxon>Gammaproteobacteria</taxon>
        <taxon>Enterobacterales</taxon>
        <taxon>Enterobacteriaceae</taxon>
        <taxon>Klebsiella/Raoultella group</taxon>
        <taxon>Klebsiella</taxon>
        <taxon>Klebsiella pneumoniae complex</taxon>
    </lineage>
</organism>
<dbReference type="PROSITE" id="PS51257">
    <property type="entry name" value="PROKAR_LIPOPROTEIN"/>
    <property type="match status" value="1"/>
</dbReference>
<accession>A0A5C2LIN5</accession>
<protein>
    <recommendedName>
        <fullName evidence="4">Lipoprotein</fullName>
    </recommendedName>
</protein>
<dbReference type="Proteomes" id="UP000325096">
    <property type="component" value="Chromosome"/>
</dbReference>
<dbReference type="EMBL" id="CP043669">
    <property type="protein sequence ID" value="QEP92102.1"/>
    <property type="molecule type" value="Genomic_DNA"/>
</dbReference>
<evidence type="ECO:0008006" key="4">
    <source>
        <dbReference type="Google" id="ProtNLM"/>
    </source>
</evidence>
<sequence>MLAPGNKNSGRSKDEKPIVLPLIIALCTLLSGCIIDDGYHPHRHHHHHHYHDDD</sequence>
<reference evidence="2 3" key="1">
    <citation type="submission" date="2019-08" db="EMBL/GenBank/DDBJ databases">
        <title>Emergence of NDM-5-producing hypervirulent Klebsiella pneumoniae from clinical infections.</title>
        <authorList>
            <person name="Shen Z."/>
            <person name="Zhang H."/>
            <person name="Li M."/>
        </authorList>
    </citation>
    <scope>NUCLEOTIDE SEQUENCE [LARGE SCALE GENOMIC DNA]</scope>
    <source>
        <strain evidence="2 3">RJ18-06</strain>
    </source>
</reference>
<feature type="transmembrane region" description="Helical" evidence="1">
    <location>
        <begin position="18"/>
        <end position="35"/>
    </location>
</feature>
<proteinExistence type="predicted"/>
<keyword evidence="1" id="KW-0472">Membrane</keyword>
<dbReference type="AlphaFoldDB" id="A0A5C2LIN5"/>